<evidence type="ECO:0000313" key="8">
    <source>
        <dbReference type="EMBL" id="RXG30501.1"/>
    </source>
</evidence>
<dbReference type="Proteomes" id="UP000290037">
    <property type="component" value="Unassembled WGS sequence"/>
</dbReference>
<keyword evidence="4" id="KW-0472">Membrane</keyword>
<keyword evidence="3" id="KW-1133">Transmembrane helix</keyword>
<dbReference type="Pfam" id="PF25954">
    <property type="entry name" value="Beta-barrel_RND_2"/>
    <property type="match status" value="1"/>
</dbReference>
<reference evidence="10" key="1">
    <citation type="submission" date="2016-11" db="EMBL/GenBank/DDBJ databases">
        <authorList>
            <person name="Varghese N."/>
            <person name="Submissions S."/>
        </authorList>
    </citation>
    <scope>NUCLEOTIDE SEQUENCE [LARGE SCALE GENOMIC DNA]</scope>
    <source>
        <strain evidence="10">DSM 19859</strain>
    </source>
</reference>
<sequence length="360" mass="39375">MEQKKKTNKKFIIITAVLVLIGATYGTIKFIHSLSHEETDDAQVEANMSAIIPHVGGYVDQIFVEDNAIVKAGDTLFTIDQRDYLVQLEQAKASLAAAESQLAVAQSSIGSSKANASASYAQVSSTYGNIESAKIQLRRASDDYTRYKNLYDNKSITTQQYEQALAAKQEAEARLSVLENQQKAMQSQSRAATSQNEVTEKQVAVAEANIKSAQAQVDAAQLNLDYTVVIAPIDGQLSSIEIQEGQFVQPGQSLFYLVNTQDKWIVANFKETQLNDMKVGQKVGIAIDAYPDEEFEGVIANFSPATGARFSLLPPDNATGNFVKTVQRLPVKINFTDANSKERLALLRAGMNAEIDVHLN</sequence>
<evidence type="ECO:0000256" key="3">
    <source>
        <dbReference type="ARBA" id="ARBA00022989"/>
    </source>
</evidence>
<dbReference type="RefSeq" id="WP_072982596.1">
    <property type="nucleotide sequence ID" value="NZ_FQXT01000003.1"/>
</dbReference>
<dbReference type="Pfam" id="PF25917">
    <property type="entry name" value="BSH_RND"/>
    <property type="match status" value="1"/>
</dbReference>
<evidence type="ECO:0000259" key="6">
    <source>
        <dbReference type="Pfam" id="PF25917"/>
    </source>
</evidence>
<dbReference type="GO" id="GO:0016020">
    <property type="term" value="C:membrane"/>
    <property type="evidence" value="ECO:0007669"/>
    <property type="project" value="UniProtKB-SubCell"/>
</dbReference>
<evidence type="ECO:0000256" key="2">
    <source>
        <dbReference type="ARBA" id="ARBA00022692"/>
    </source>
</evidence>
<evidence type="ECO:0000313" key="9">
    <source>
        <dbReference type="EMBL" id="SHI07423.1"/>
    </source>
</evidence>
<dbReference type="AlphaFoldDB" id="A0A1M5Y7G5"/>
<accession>A0A1M5Y7G5</accession>
<evidence type="ECO:0000256" key="5">
    <source>
        <dbReference type="SAM" id="Coils"/>
    </source>
</evidence>
<feature type="coiled-coil region" evidence="5">
    <location>
        <begin position="81"/>
        <end position="223"/>
    </location>
</feature>
<proteinExistence type="predicted"/>
<dbReference type="InterPro" id="IPR058792">
    <property type="entry name" value="Beta-barrel_RND_2"/>
</dbReference>
<dbReference type="InterPro" id="IPR050739">
    <property type="entry name" value="MFP"/>
</dbReference>
<dbReference type="EMBL" id="FQXT01000003">
    <property type="protein sequence ID" value="SHI07423.1"/>
    <property type="molecule type" value="Genomic_DNA"/>
</dbReference>
<dbReference type="OrthoDB" id="9811754at2"/>
<protein>
    <submittedName>
        <fullName evidence="8">Membrane fusion protein (Multidrug efflux system)</fullName>
    </submittedName>
    <submittedName>
        <fullName evidence="9">Membrane fusion protein, multidrug efflux system</fullName>
    </submittedName>
</protein>
<dbReference type="EMBL" id="QOVN01000002">
    <property type="protein sequence ID" value="RXG30501.1"/>
    <property type="molecule type" value="Genomic_DNA"/>
</dbReference>
<evidence type="ECO:0000259" key="7">
    <source>
        <dbReference type="Pfam" id="PF25954"/>
    </source>
</evidence>
<dbReference type="Gene3D" id="2.40.50.100">
    <property type="match status" value="1"/>
</dbReference>
<dbReference type="InterPro" id="IPR058625">
    <property type="entry name" value="MdtA-like_BSH"/>
</dbReference>
<evidence type="ECO:0000256" key="1">
    <source>
        <dbReference type="ARBA" id="ARBA00004167"/>
    </source>
</evidence>
<comment type="subcellular location">
    <subcellularLocation>
        <location evidence="1">Membrane</location>
        <topology evidence="1">Single-pass membrane protein</topology>
    </subcellularLocation>
</comment>
<dbReference type="PANTHER" id="PTHR30386:SF26">
    <property type="entry name" value="TRANSPORT PROTEIN COMB"/>
    <property type="match status" value="1"/>
</dbReference>
<dbReference type="Gene3D" id="1.10.287.470">
    <property type="entry name" value="Helix hairpin bin"/>
    <property type="match status" value="2"/>
</dbReference>
<feature type="domain" description="CusB-like beta-barrel" evidence="7">
    <location>
        <begin position="264"/>
        <end position="305"/>
    </location>
</feature>
<keyword evidence="11" id="KW-1185">Reference proteome</keyword>
<dbReference type="PRINTS" id="PR01490">
    <property type="entry name" value="RTXTOXIND"/>
</dbReference>
<evidence type="ECO:0000313" key="11">
    <source>
        <dbReference type="Proteomes" id="UP000290037"/>
    </source>
</evidence>
<dbReference type="PANTHER" id="PTHR30386">
    <property type="entry name" value="MEMBRANE FUSION SUBUNIT OF EMRAB-TOLC MULTIDRUG EFFLUX PUMP"/>
    <property type="match status" value="1"/>
</dbReference>
<reference evidence="8 11" key="3">
    <citation type="submission" date="2018-07" db="EMBL/GenBank/DDBJ databases">
        <title>Leeuwenhoekiella genomics.</title>
        <authorList>
            <person name="Tahon G."/>
            <person name="Willems A."/>
        </authorList>
    </citation>
    <scope>NUCLEOTIDE SEQUENCE [LARGE SCALE GENOMIC DNA]</scope>
    <source>
        <strain evidence="8 11">LMG 24856</strain>
    </source>
</reference>
<dbReference type="STRING" id="573501.SAMN04487999_1958"/>
<evidence type="ECO:0000256" key="4">
    <source>
        <dbReference type="ARBA" id="ARBA00023136"/>
    </source>
</evidence>
<keyword evidence="2" id="KW-0812">Transmembrane</keyword>
<feature type="domain" description="Multidrug resistance protein MdtA-like barrel-sandwich hybrid" evidence="6">
    <location>
        <begin position="50"/>
        <end position="258"/>
    </location>
</feature>
<gene>
    <name evidence="8" type="ORF">DSM01_1251</name>
    <name evidence="9" type="ORF">SAMN04487999_1958</name>
</gene>
<dbReference type="Gene3D" id="2.40.30.170">
    <property type="match status" value="1"/>
</dbReference>
<reference evidence="9" key="2">
    <citation type="submission" date="2016-11" db="EMBL/GenBank/DDBJ databases">
        <authorList>
            <person name="Jaros S."/>
            <person name="Januszkiewicz K."/>
            <person name="Wedrychowicz H."/>
        </authorList>
    </citation>
    <scope>NUCLEOTIDE SEQUENCE [LARGE SCALE GENOMIC DNA]</scope>
    <source>
        <strain evidence="9">DSM 19859</strain>
    </source>
</reference>
<dbReference type="SUPFAM" id="SSF111369">
    <property type="entry name" value="HlyD-like secretion proteins"/>
    <property type="match status" value="2"/>
</dbReference>
<keyword evidence="5" id="KW-0175">Coiled coil</keyword>
<name>A0A1M5Y7G5_9FLAO</name>
<evidence type="ECO:0000313" key="10">
    <source>
        <dbReference type="Proteomes" id="UP000184240"/>
    </source>
</evidence>
<organism evidence="9 10">
    <name type="scientific">Leeuwenhoekiella palythoae</name>
    <dbReference type="NCBI Taxonomy" id="573501"/>
    <lineage>
        <taxon>Bacteria</taxon>
        <taxon>Pseudomonadati</taxon>
        <taxon>Bacteroidota</taxon>
        <taxon>Flavobacteriia</taxon>
        <taxon>Flavobacteriales</taxon>
        <taxon>Flavobacteriaceae</taxon>
        <taxon>Leeuwenhoekiella</taxon>
    </lineage>
</organism>
<dbReference type="GO" id="GO:0055085">
    <property type="term" value="P:transmembrane transport"/>
    <property type="evidence" value="ECO:0007669"/>
    <property type="project" value="InterPro"/>
</dbReference>
<dbReference type="Proteomes" id="UP000184240">
    <property type="component" value="Unassembled WGS sequence"/>
</dbReference>